<dbReference type="Proteomes" id="UP000521943">
    <property type="component" value="Unassembled WGS sequence"/>
</dbReference>
<gene>
    <name evidence="2" type="ORF">DFP72DRAFT_58244</name>
</gene>
<sequence length="259" mass="28957">MRGERVQKYRDLCACARSSLLCSFSPPTLDPRYHPVSKYLSIDARSSNTPVRRSLRRRSIPSRVRPPNSGIQAPPIRRSILAFYTQNPPSTGPSCARTIHLHFLLSSARLGRGAVVQILGGEGGIIFRSARGSWSRVWTRGRRIRWYGVWSGVCRACSGTYRSLWSEGVGGGVRCDEGWRLGALCWSRPARRRPARLTLDLRCWASKRPQLSSLPHSFWFTIFTLRPSPPPPILCLPLRAKNSGGSAGGGSRRWMGEDE</sequence>
<evidence type="ECO:0000313" key="3">
    <source>
        <dbReference type="Proteomes" id="UP000521943"/>
    </source>
</evidence>
<dbReference type="EMBL" id="JACGCI010000011">
    <property type="protein sequence ID" value="KAF6761019.1"/>
    <property type="molecule type" value="Genomic_DNA"/>
</dbReference>
<accession>A0A8H6I9G8</accession>
<keyword evidence="3" id="KW-1185">Reference proteome</keyword>
<evidence type="ECO:0000256" key="1">
    <source>
        <dbReference type="SAM" id="MobiDB-lite"/>
    </source>
</evidence>
<reference evidence="2 3" key="1">
    <citation type="submission" date="2020-07" db="EMBL/GenBank/DDBJ databases">
        <title>Comparative genomics of pyrophilous fungi reveals a link between fire events and developmental genes.</title>
        <authorList>
            <consortium name="DOE Joint Genome Institute"/>
            <person name="Steindorff A.S."/>
            <person name="Carver A."/>
            <person name="Calhoun S."/>
            <person name="Stillman K."/>
            <person name="Liu H."/>
            <person name="Lipzen A."/>
            <person name="Pangilinan J."/>
            <person name="Labutti K."/>
            <person name="Bruns T.D."/>
            <person name="Grigoriev I.V."/>
        </authorList>
    </citation>
    <scope>NUCLEOTIDE SEQUENCE [LARGE SCALE GENOMIC DNA]</scope>
    <source>
        <strain evidence="2 3">CBS 144469</strain>
    </source>
</reference>
<dbReference type="AlphaFoldDB" id="A0A8H6I9G8"/>
<feature type="region of interest" description="Disordered" evidence="1">
    <location>
        <begin position="48"/>
        <end position="73"/>
    </location>
</feature>
<proteinExistence type="predicted"/>
<comment type="caution">
    <text evidence="2">The sequence shown here is derived from an EMBL/GenBank/DDBJ whole genome shotgun (WGS) entry which is preliminary data.</text>
</comment>
<evidence type="ECO:0000313" key="2">
    <source>
        <dbReference type="EMBL" id="KAF6761019.1"/>
    </source>
</evidence>
<organism evidence="2 3">
    <name type="scientific">Ephemerocybe angulata</name>
    <dbReference type="NCBI Taxonomy" id="980116"/>
    <lineage>
        <taxon>Eukaryota</taxon>
        <taxon>Fungi</taxon>
        <taxon>Dikarya</taxon>
        <taxon>Basidiomycota</taxon>
        <taxon>Agaricomycotina</taxon>
        <taxon>Agaricomycetes</taxon>
        <taxon>Agaricomycetidae</taxon>
        <taxon>Agaricales</taxon>
        <taxon>Agaricineae</taxon>
        <taxon>Psathyrellaceae</taxon>
        <taxon>Ephemerocybe</taxon>
    </lineage>
</organism>
<name>A0A8H6I9G8_9AGAR</name>
<protein>
    <submittedName>
        <fullName evidence="2">Uncharacterized protein</fullName>
    </submittedName>
</protein>